<dbReference type="SUPFAM" id="SSF81631">
    <property type="entry name" value="PAP/OAS1 substrate-binding domain"/>
    <property type="match status" value="1"/>
</dbReference>
<evidence type="ECO:0000313" key="4">
    <source>
        <dbReference type="Proteomes" id="UP001473302"/>
    </source>
</evidence>
<evidence type="ECO:0000259" key="2">
    <source>
        <dbReference type="Pfam" id="PF22600"/>
    </source>
</evidence>
<proteinExistence type="predicted"/>
<organism evidence="3 4">
    <name type="scientific">Mucor flavus</name>
    <dbReference type="NCBI Taxonomy" id="439312"/>
    <lineage>
        <taxon>Eukaryota</taxon>
        <taxon>Fungi</taxon>
        <taxon>Fungi incertae sedis</taxon>
        <taxon>Mucoromycota</taxon>
        <taxon>Mucoromycotina</taxon>
        <taxon>Mucoromycetes</taxon>
        <taxon>Mucorales</taxon>
        <taxon>Mucorineae</taxon>
        <taxon>Mucoraceae</taxon>
        <taxon>Mucor</taxon>
    </lineage>
</organism>
<feature type="compositionally biased region" description="Basic and acidic residues" evidence="1">
    <location>
        <begin position="363"/>
        <end position="376"/>
    </location>
</feature>
<dbReference type="InterPro" id="IPR043519">
    <property type="entry name" value="NT_sf"/>
</dbReference>
<reference evidence="3 4" key="1">
    <citation type="submission" date="2024-04" db="EMBL/GenBank/DDBJ databases">
        <title>genome sequences of Mucor flavus KT1a and Helicostylum pulchrum KT1b strains isolated from the surface of a dry-aged beef.</title>
        <authorList>
            <person name="Toyotome T."/>
            <person name="Hosono M."/>
            <person name="Torimaru M."/>
            <person name="Fukuda K."/>
            <person name="Mikami N."/>
        </authorList>
    </citation>
    <scope>NUCLEOTIDE SEQUENCE [LARGE SCALE GENOMIC DNA]</scope>
    <source>
        <strain evidence="3 4">KT1a</strain>
    </source>
</reference>
<dbReference type="Proteomes" id="UP001473302">
    <property type="component" value="Unassembled WGS sequence"/>
</dbReference>
<dbReference type="PANTHER" id="PTHR12271:SF40">
    <property type="entry name" value="POLY(A) RNA POLYMERASE GLD2"/>
    <property type="match status" value="1"/>
</dbReference>
<sequence>MLSTSDSTLEREINNLVDTLAIKTETSIKRNLVIEKINVMLSEIPEFKNMTVSIFGSTVNGLATENSDMDLCISSPEMGDISDYKRSCLENSSNSIFNMDFLANKLRSRGMSNITVVKKARVPICTFRDQQYGVDCDVNVNNCLGLENTSLIVEYTKLDLRVKPFLFALRLFVKSKGIHDCRKGFVGTYAYTMIGLHYLMFVLDQPVIPCLQKLSGAICKSPNCHFRTAKAITGYDVRYHDCVYIENTASNSFISKLSVRCDDSTIWRSSNDKNVGELITGVFLWLSSTRNILNPMSITSNGHIVREMKWRKHDAIFPDPFDLTRNIAGTCTAIGARVICQEFEKAYYQLRRGSNFDSVLDVNDRVPRPTDPKSMEYRFGPRR</sequence>
<dbReference type="Gene3D" id="1.10.1410.10">
    <property type="match status" value="1"/>
</dbReference>
<protein>
    <recommendedName>
        <fullName evidence="2">Poly(A) RNA polymerase mitochondrial-like central palm domain-containing protein</fullName>
    </recommendedName>
</protein>
<dbReference type="CDD" id="cd05402">
    <property type="entry name" value="NT_PAP_TUTase"/>
    <property type="match status" value="1"/>
</dbReference>
<dbReference type="InterPro" id="IPR054708">
    <property type="entry name" value="MTPAP-like_central"/>
</dbReference>
<dbReference type="PANTHER" id="PTHR12271">
    <property type="entry name" value="POLY A POLYMERASE CID PAP -RELATED"/>
    <property type="match status" value="1"/>
</dbReference>
<name>A0ABP9YRT2_9FUNG</name>
<evidence type="ECO:0000313" key="3">
    <source>
        <dbReference type="EMBL" id="GAA5809540.1"/>
    </source>
</evidence>
<dbReference type="Gene3D" id="3.30.460.10">
    <property type="entry name" value="Beta Polymerase, domain 2"/>
    <property type="match status" value="1"/>
</dbReference>
<feature type="domain" description="Poly(A) RNA polymerase mitochondrial-like central palm" evidence="2">
    <location>
        <begin position="9"/>
        <end position="156"/>
    </location>
</feature>
<dbReference type="EMBL" id="BAABUK010000005">
    <property type="protein sequence ID" value="GAA5809540.1"/>
    <property type="molecule type" value="Genomic_DNA"/>
</dbReference>
<keyword evidence="4" id="KW-1185">Reference proteome</keyword>
<feature type="region of interest" description="Disordered" evidence="1">
    <location>
        <begin position="363"/>
        <end position="383"/>
    </location>
</feature>
<evidence type="ECO:0000256" key="1">
    <source>
        <dbReference type="SAM" id="MobiDB-lite"/>
    </source>
</evidence>
<gene>
    <name evidence="3" type="ORF">MFLAVUS_002950</name>
</gene>
<dbReference type="SUPFAM" id="SSF81301">
    <property type="entry name" value="Nucleotidyltransferase"/>
    <property type="match status" value="1"/>
</dbReference>
<accession>A0ABP9YRT2</accession>
<dbReference type="Pfam" id="PF22600">
    <property type="entry name" value="MTPAP-like_central"/>
    <property type="match status" value="1"/>
</dbReference>
<comment type="caution">
    <text evidence="3">The sequence shown here is derived from an EMBL/GenBank/DDBJ whole genome shotgun (WGS) entry which is preliminary data.</text>
</comment>